<feature type="compositionally biased region" description="Polar residues" evidence="1">
    <location>
        <begin position="1"/>
        <end position="10"/>
    </location>
</feature>
<keyword evidence="4" id="KW-1185">Reference proteome</keyword>
<protein>
    <recommendedName>
        <fullName evidence="5">Mce-associated membrane protein</fullName>
    </recommendedName>
</protein>
<dbReference type="AlphaFoldDB" id="A0A1C4Z7U0"/>
<reference evidence="4" key="1">
    <citation type="submission" date="2016-06" db="EMBL/GenBank/DDBJ databases">
        <authorList>
            <person name="Varghese N."/>
        </authorList>
    </citation>
    <scope>NUCLEOTIDE SEQUENCE [LARGE SCALE GENOMIC DNA]</scope>
    <source>
        <strain evidence="4">DSM 45555</strain>
    </source>
</reference>
<gene>
    <name evidence="3" type="ORF">GA0070215_11533</name>
</gene>
<feature type="region of interest" description="Disordered" evidence="1">
    <location>
        <begin position="1"/>
        <end position="34"/>
    </location>
</feature>
<evidence type="ECO:0000313" key="3">
    <source>
        <dbReference type="EMBL" id="SCF28967.1"/>
    </source>
</evidence>
<sequence length="185" mass="19889">MQPPAGSQVSRVPAQRTPPEQLAPPAPAPAPVRPKRPVRTVLAVVAGVLAVLCTVGGVAGFVLYDRATAPDRSAPDVVVASYIQAFLDDRNDTKAQEFTCARQASLDAVRALRDDLLAREQRFNTTISVSWGPLAVQQSGDSAVIEVELIISASVEGIAQSDRQRWRFETRREDGWGVCSAQRAA</sequence>
<keyword evidence="2" id="KW-0812">Transmembrane</keyword>
<evidence type="ECO:0008006" key="5">
    <source>
        <dbReference type="Google" id="ProtNLM"/>
    </source>
</evidence>
<keyword evidence="2" id="KW-0472">Membrane</keyword>
<dbReference type="RefSeq" id="WP_091047710.1">
    <property type="nucleotide sequence ID" value="NZ_FMCV01000015.1"/>
</dbReference>
<name>A0A1C4Z7U0_9ACTN</name>
<evidence type="ECO:0000256" key="2">
    <source>
        <dbReference type="SAM" id="Phobius"/>
    </source>
</evidence>
<accession>A0A1C4Z7U0</accession>
<organism evidence="3 4">
    <name type="scientific">Micromonospora marina</name>
    <dbReference type="NCBI Taxonomy" id="307120"/>
    <lineage>
        <taxon>Bacteria</taxon>
        <taxon>Bacillati</taxon>
        <taxon>Actinomycetota</taxon>
        <taxon>Actinomycetes</taxon>
        <taxon>Micromonosporales</taxon>
        <taxon>Micromonosporaceae</taxon>
        <taxon>Micromonospora</taxon>
    </lineage>
</organism>
<keyword evidence="2" id="KW-1133">Transmembrane helix</keyword>
<feature type="compositionally biased region" description="Pro residues" evidence="1">
    <location>
        <begin position="21"/>
        <end position="32"/>
    </location>
</feature>
<evidence type="ECO:0000313" key="4">
    <source>
        <dbReference type="Proteomes" id="UP000198551"/>
    </source>
</evidence>
<dbReference type="Proteomes" id="UP000198551">
    <property type="component" value="Unassembled WGS sequence"/>
</dbReference>
<proteinExistence type="predicted"/>
<dbReference type="EMBL" id="FMCV01000015">
    <property type="protein sequence ID" value="SCF28967.1"/>
    <property type="molecule type" value="Genomic_DNA"/>
</dbReference>
<evidence type="ECO:0000256" key="1">
    <source>
        <dbReference type="SAM" id="MobiDB-lite"/>
    </source>
</evidence>
<feature type="transmembrane region" description="Helical" evidence="2">
    <location>
        <begin position="41"/>
        <end position="64"/>
    </location>
</feature>